<reference evidence="2 3" key="1">
    <citation type="journal article" date="2019" name="Int. J. Syst. Evol. Microbiol.">
        <title>The Global Catalogue of Microorganisms (GCM) 10K type strain sequencing project: providing services to taxonomists for standard genome sequencing and annotation.</title>
        <authorList>
            <consortium name="The Broad Institute Genomics Platform"/>
            <consortium name="The Broad Institute Genome Sequencing Center for Infectious Disease"/>
            <person name="Wu L."/>
            <person name="Ma J."/>
        </authorList>
    </citation>
    <scope>NUCLEOTIDE SEQUENCE [LARGE SCALE GENOMIC DNA]</scope>
    <source>
        <strain evidence="2 3">JCM 14322</strain>
    </source>
</reference>
<dbReference type="Proteomes" id="UP001500002">
    <property type="component" value="Unassembled WGS sequence"/>
</dbReference>
<comment type="caution">
    <text evidence="2">The sequence shown here is derived from an EMBL/GenBank/DDBJ whole genome shotgun (WGS) entry which is preliminary data.</text>
</comment>
<keyword evidence="3" id="KW-1185">Reference proteome</keyword>
<name>A0ABN2LRQ5_9MICO</name>
<keyword evidence="1" id="KW-0472">Membrane</keyword>
<gene>
    <name evidence="2" type="ORF">GCM10009749_01740</name>
</gene>
<evidence type="ECO:0000313" key="3">
    <source>
        <dbReference type="Proteomes" id="UP001500002"/>
    </source>
</evidence>
<accession>A0ABN2LRQ5</accession>
<protein>
    <recommendedName>
        <fullName evidence="4">DUF2892 domain-containing protein</fullName>
    </recommendedName>
</protein>
<evidence type="ECO:0000256" key="1">
    <source>
        <dbReference type="SAM" id="Phobius"/>
    </source>
</evidence>
<feature type="transmembrane region" description="Helical" evidence="1">
    <location>
        <begin position="43"/>
        <end position="62"/>
    </location>
</feature>
<keyword evidence="1" id="KW-0812">Transmembrane</keyword>
<sequence>MSAPDPKPGFFSRRKVRLVIARVLVAIGVVLAVIAIITGRMGLLVAAIVTVGVGAAFGPARIRR</sequence>
<feature type="transmembrane region" description="Helical" evidence="1">
    <location>
        <begin position="16"/>
        <end position="37"/>
    </location>
</feature>
<dbReference type="RefSeq" id="WP_344292455.1">
    <property type="nucleotide sequence ID" value="NZ_BAAANJ010000001.1"/>
</dbReference>
<organism evidence="2 3">
    <name type="scientific">Agromyces neolithicus</name>
    <dbReference type="NCBI Taxonomy" id="269420"/>
    <lineage>
        <taxon>Bacteria</taxon>
        <taxon>Bacillati</taxon>
        <taxon>Actinomycetota</taxon>
        <taxon>Actinomycetes</taxon>
        <taxon>Micrococcales</taxon>
        <taxon>Microbacteriaceae</taxon>
        <taxon>Agromyces</taxon>
    </lineage>
</organism>
<keyword evidence="1" id="KW-1133">Transmembrane helix</keyword>
<proteinExistence type="predicted"/>
<dbReference type="EMBL" id="BAAANJ010000001">
    <property type="protein sequence ID" value="GAA1797816.1"/>
    <property type="molecule type" value="Genomic_DNA"/>
</dbReference>
<evidence type="ECO:0008006" key="4">
    <source>
        <dbReference type="Google" id="ProtNLM"/>
    </source>
</evidence>
<evidence type="ECO:0000313" key="2">
    <source>
        <dbReference type="EMBL" id="GAA1797816.1"/>
    </source>
</evidence>